<gene>
    <name evidence="6" type="ORF">IRI77_23980</name>
</gene>
<evidence type="ECO:0000256" key="4">
    <source>
        <dbReference type="ARBA" id="ARBA00023004"/>
    </source>
</evidence>
<dbReference type="RefSeq" id="WP_194447532.1">
    <property type="nucleotide sequence ID" value="NZ_CP063849.1"/>
</dbReference>
<protein>
    <submittedName>
        <fullName evidence="6">Carotenoid oxygenase family protein</fullName>
    </submittedName>
</protein>
<dbReference type="GO" id="GO:0010436">
    <property type="term" value="F:carotenoid dioxygenase activity"/>
    <property type="evidence" value="ECO:0007669"/>
    <property type="project" value="TreeGrafter"/>
</dbReference>
<dbReference type="Proteomes" id="UP000593892">
    <property type="component" value="Chromosome"/>
</dbReference>
<proteinExistence type="inferred from homology"/>
<dbReference type="GO" id="GO:0046872">
    <property type="term" value="F:metal ion binding"/>
    <property type="evidence" value="ECO:0007669"/>
    <property type="project" value="UniProtKB-KW"/>
</dbReference>
<dbReference type="AlphaFoldDB" id="A0A7S7NLK6"/>
<reference evidence="6 7" key="1">
    <citation type="submission" date="2020-10" db="EMBL/GenBank/DDBJ databases">
        <title>Complete genome sequence of Paludibaculum fermentans P105T, a facultatively anaerobic acidobacterium capable of dissimilatory Fe(III) reduction.</title>
        <authorList>
            <person name="Dedysh S.N."/>
            <person name="Beletsky A.V."/>
            <person name="Kulichevskaya I.S."/>
            <person name="Mardanov A.V."/>
            <person name="Ravin N.V."/>
        </authorList>
    </citation>
    <scope>NUCLEOTIDE SEQUENCE [LARGE SCALE GENOMIC DNA]</scope>
    <source>
        <strain evidence="6 7">P105</strain>
    </source>
</reference>
<accession>A0A7S7NLK6</accession>
<keyword evidence="7" id="KW-1185">Reference proteome</keyword>
<evidence type="ECO:0000313" key="6">
    <source>
        <dbReference type="EMBL" id="QOY85862.1"/>
    </source>
</evidence>
<keyword evidence="4 5" id="KW-0408">Iron</keyword>
<dbReference type="PANTHER" id="PTHR10543">
    <property type="entry name" value="BETA-CAROTENE DIOXYGENASE"/>
    <property type="match status" value="1"/>
</dbReference>
<dbReference type="PANTHER" id="PTHR10543:SF89">
    <property type="entry name" value="CAROTENOID 9,10(9',10')-CLEAVAGE DIOXYGENASE 1"/>
    <property type="match status" value="1"/>
</dbReference>
<dbReference type="Pfam" id="PF03055">
    <property type="entry name" value="RPE65"/>
    <property type="match status" value="1"/>
</dbReference>
<dbReference type="GO" id="GO:0016121">
    <property type="term" value="P:carotene catabolic process"/>
    <property type="evidence" value="ECO:0007669"/>
    <property type="project" value="TreeGrafter"/>
</dbReference>
<evidence type="ECO:0000256" key="5">
    <source>
        <dbReference type="PIRSR" id="PIRSR604294-1"/>
    </source>
</evidence>
<name>A0A7S7NLK6_PALFE</name>
<keyword evidence="2 5" id="KW-0479">Metal-binding</keyword>
<evidence type="ECO:0000313" key="7">
    <source>
        <dbReference type="Proteomes" id="UP000593892"/>
    </source>
</evidence>
<feature type="binding site" evidence="5">
    <location>
        <position position="241"/>
    </location>
    <ligand>
        <name>Fe cation</name>
        <dbReference type="ChEBI" id="CHEBI:24875"/>
        <note>catalytic</note>
    </ligand>
</feature>
<dbReference type="EMBL" id="CP063849">
    <property type="protein sequence ID" value="QOY85862.1"/>
    <property type="molecule type" value="Genomic_DNA"/>
</dbReference>
<evidence type="ECO:0000256" key="2">
    <source>
        <dbReference type="ARBA" id="ARBA00022723"/>
    </source>
</evidence>
<keyword evidence="3" id="KW-0560">Oxidoreductase</keyword>
<dbReference type="InterPro" id="IPR004294">
    <property type="entry name" value="Carotenoid_Oase"/>
</dbReference>
<organism evidence="6 7">
    <name type="scientific">Paludibaculum fermentans</name>
    <dbReference type="NCBI Taxonomy" id="1473598"/>
    <lineage>
        <taxon>Bacteria</taxon>
        <taxon>Pseudomonadati</taxon>
        <taxon>Acidobacteriota</taxon>
        <taxon>Terriglobia</taxon>
        <taxon>Bryobacterales</taxon>
        <taxon>Bryobacteraceae</taxon>
        <taxon>Paludibaculum</taxon>
    </lineage>
</organism>
<dbReference type="KEGG" id="pfer:IRI77_23980"/>
<evidence type="ECO:0000256" key="1">
    <source>
        <dbReference type="ARBA" id="ARBA00006787"/>
    </source>
</evidence>
<feature type="binding site" evidence="5">
    <location>
        <position position="136"/>
    </location>
    <ligand>
        <name>Fe cation</name>
        <dbReference type="ChEBI" id="CHEBI:24875"/>
        <note>catalytic</note>
    </ligand>
</feature>
<comment type="cofactor">
    <cofactor evidence="5">
        <name>Fe(2+)</name>
        <dbReference type="ChEBI" id="CHEBI:29033"/>
    </cofactor>
    <text evidence="5">Binds 1 Fe(2+) ion per subunit.</text>
</comment>
<evidence type="ECO:0000256" key="3">
    <source>
        <dbReference type="ARBA" id="ARBA00023002"/>
    </source>
</evidence>
<feature type="binding site" evidence="5">
    <location>
        <position position="184"/>
    </location>
    <ligand>
        <name>Fe cation</name>
        <dbReference type="ChEBI" id="CHEBI:24875"/>
        <note>catalytic</note>
    </ligand>
</feature>
<comment type="similarity">
    <text evidence="1">Belongs to the carotenoid oxygenase family.</text>
</comment>
<feature type="binding site" evidence="5">
    <location>
        <position position="414"/>
    </location>
    <ligand>
        <name>Fe cation</name>
        <dbReference type="ChEBI" id="CHEBI:24875"/>
        <note>catalytic</note>
    </ligand>
</feature>
<sequence length="424" mass="47230">MSVELDATNLSIEGEIPNGLNGVFLKNSPTSLFHPAGSGFPATGAGKVHALYFENGAARYRNRWVRTEEYRAERAAGHPLAESSAGAHPANSRIVAHAGHLLAMGDAGRPYRLDWGLHTLGPNDFQTAFPGGMLSHSKLDPETGEMILLANETRECRLDCLTVDPTGKLARILSFDSPWPSTIHDIAVTRNYIVVIVSPFVLEDPAPRWRPVMGTAVALIPRRGTEQGIRWFETRPFFHLHVMNAFEKDRYIELQLPWYSSWREGAPPVGAELRRLRINLENRTIIDEQIDDCACEFPRIDDRFAMRENRFGYTAFRNTRPGEQPAEGSFEGFARYDFKAASRTVHTLPPGEFVGEPVFVPARNAGNEGEGYLMAIVFNALQDRTSLRIYDAQNLYAPPLAQIQLPCRVPAGCHASWVPHPDAS</sequence>